<feature type="compositionally biased region" description="Basic and acidic residues" evidence="1">
    <location>
        <begin position="73"/>
        <end position="85"/>
    </location>
</feature>
<evidence type="ECO:0000313" key="2">
    <source>
        <dbReference type="EMBL" id="ROO84800.1"/>
    </source>
</evidence>
<name>A0A3N1CU13_9ACTN</name>
<keyword evidence="3" id="KW-1185">Reference proteome</keyword>
<organism evidence="2 3">
    <name type="scientific">Actinocorallia herbida</name>
    <dbReference type="NCBI Taxonomy" id="58109"/>
    <lineage>
        <taxon>Bacteria</taxon>
        <taxon>Bacillati</taxon>
        <taxon>Actinomycetota</taxon>
        <taxon>Actinomycetes</taxon>
        <taxon>Streptosporangiales</taxon>
        <taxon>Thermomonosporaceae</taxon>
        <taxon>Actinocorallia</taxon>
    </lineage>
</organism>
<protein>
    <submittedName>
        <fullName evidence="2">Uncharacterized protein</fullName>
    </submittedName>
</protein>
<evidence type="ECO:0000256" key="1">
    <source>
        <dbReference type="SAM" id="MobiDB-lite"/>
    </source>
</evidence>
<proteinExistence type="predicted"/>
<comment type="caution">
    <text evidence="2">The sequence shown here is derived from an EMBL/GenBank/DDBJ whole genome shotgun (WGS) entry which is preliminary data.</text>
</comment>
<dbReference type="AlphaFoldDB" id="A0A3N1CU13"/>
<accession>A0A3N1CU13</accession>
<dbReference type="Proteomes" id="UP000272400">
    <property type="component" value="Unassembled WGS sequence"/>
</dbReference>
<gene>
    <name evidence="2" type="ORF">EDD29_2329</name>
</gene>
<feature type="region of interest" description="Disordered" evidence="1">
    <location>
        <begin position="66"/>
        <end position="85"/>
    </location>
</feature>
<dbReference type="EMBL" id="RJKE01000001">
    <property type="protein sequence ID" value="ROO84800.1"/>
    <property type="molecule type" value="Genomic_DNA"/>
</dbReference>
<evidence type="ECO:0000313" key="3">
    <source>
        <dbReference type="Proteomes" id="UP000272400"/>
    </source>
</evidence>
<reference evidence="2 3" key="1">
    <citation type="submission" date="2018-11" db="EMBL/GenBank/DDBJ databases">
        <title>Sequencing the genomes of 1000 actinobacteria strains.</title>
        <authorList>
            <person name="Klenk H.-P."/>
        </authorList>
    </citation>
    <scope>NUCLEOTIDE SEQUENCE [LARGE SCALE GENOMIC DNA]</scope>
    <source>
        <strain evidence="2 3">DSM 44254</strain>
    </source>
</reference>
<sequence>MALARALLVGIVPVPEFKGAIAAWADRVDRAKGGTGEALGRGSGRVLLRPPLDRLADAIRRTPFGFAGVSPRRSHDPDAADPHRP</sequence>